<dbReference type="PRINTS" id="PR00320">
    <property type="entry name" value="GPROTEINBRPT"/>
</dbReference>
<dbReference type="InterPro" id="IPR020472">
    <property type="entry name" value="WD40_PAC1"/>
</dbReference>
<dbReference type="InterPro" id="IPR056527">
    <property type="entry name" value="WD40_RFWD3"/>
</dbReference>
<dbReference type="Gene3D" id="2.130.10.10">
    <property type="entry name" value="YVTN repeat-like/Quinoprotein amine dehydrogenase"/>
    <property type="match status" value="2"/>
</dbReference>
<keyword evidence="8" id="KW-1185">Reference proteome</keyword>
<dbReference type="Pfam" id="PF00400">
    <property type="entry name" value="WD40"/>
    <property type="match status" value="1"/>
</dbReference>
<evidence type="ECO:0000313" key="8">
    <source>
        <dbReference type="Proteomes" id="UP001431209"/>
    </source>
</evidence>
<dbReference type="PROSITE" id="PS50294">
    <property type="entry name" value="WD_REPEATS_REGION"/>
    <property type="match status" value="2"/>
</dbReference>
<evidence type="ECO:0000313" key="7">
    <source>
        <dbReference type="EMBL" id="KAL0491380.1"/>
    </source>
</evidence>
<dbReference type="InterPro" id="IPR019775">
    <property type="entry name" value="WD40_repeat_CS"/>
</dbReference>
<comment type="caution">
    <text evidence="7">The sequence shown here is derived from an EMBL/GenBank/DDBJ whole genome shotgun (WGS) entry which is preliminary data.</text>
</comment>
<evidence type="ECO:0000256" key="1">
    <source>
        <dbReference type="ARBA" id="ARBA00022553"/>
    </source>
</evidence>
<evidence type="ECO:0000256" key="5">
    <source>
        <dbReference type="SAM" id="MobiDB-lite"/>
    </source>
</evidence>
<dbReference type="SMART" id="SM00320">
    <property type="entry name" value="WD40"/>
    <property type="match status" value="5"/>
</dbReference>
<protein>
    <submittedName>
        <fullName evidence="7">WD repeat-containing protein</fullName>
    </submittedName>
</protein>
<dbReference type="PROSITE" id="PS00678">
    <property type="entry name" value="WD_REPEATS_1"/>
    <property type="match status" value="1"/>
</dbReference>
<dbReference type="InterPro" id="IPR015943">
    <property type="entry name" value="WD40/YVTN_repeat-like_dom_sf"/>
</dbReference>
<dbReference type="PANTHER" id="PTHR14091">
    <property type="entry name" value="PERIODIC TRYPTOPHAN PROTEIN 1"/>
    <property type="match status" value="1"/>
</dbReference>
<feature type="repeat" description="WD" evidence="4">
    <location>
        <begin position="375"/>
        <end position="417"/>
    </location>
</feature>
<name>A0AAW2ZPF5_9EUKA</name>
<dbReference type="Pfam" id="PF23419">
    <property type="entry name" value="WD40_RFWD3"/>
    <property type="match status" value="1"/>
</dbReference>
<organism evidence="7 8">
    <name type="scientific">Acrasis kona</name>
    <dbReference type="NCBI Taxonomy" id="1008807"/>
    <lineage>
        <taxon>Eukaryota</taxon>
        <taxon>Discoba</taxon>
        <taxon>Heterolobosea</taxon>
        <taxon>Tetramitia</taxon>
        <taxon>Eutetramitia</taxon>
        <taxon>Acrasidae</taxon>
        <taxon>Acrasis</taxon>
    </lineage>
</organism>
<evidence type="ECO:0000256" key="3">
    <source>
        <dbReference type="ARBA" id="ARBA00022737"/>
    </source>
</evidence>
<dbReference type="GO" id="GO:0005634">
    <property type="term" value="C:nucleus"/>
    <property type="evidence" value="ECO:0007669"/>
    <property type="project" value="TreeGrafter"/>
</dbReference>
<keyword evidence="1" id="KW-0597">Phosphoprotein</keyword>
<dbReference type="Proteomes" id="UP001431209">
    <property type="component" value="Unassembled WGS sequence"/>
</dbReference>
<accession>A0AAW2ZPF5</accession>
<dbReference type="AlphaFoldDB" id="A0AAW2ZPF5"/>
<keyword evidence="3" id="KW-0677">Repeat</keyword>
<sequence length="461" mass="51802">MDEVDAGANFAISSVCWVPRGAFALNPKRTQQPTQEDIDRMMKEGRVGISTEQMDEEDDQGDAQNKDNYDDAKINEELKEFDFENYDNSDEEEGVDEYNFTDEYFKSLGGRNARAFKDNAEDPYLKGNDSESSDDEDYDLDEEDIQLLAISNEEDATTSLQVYVYEEEECNLFLHHDVLLQTYGLCVEWLNYDYDKSGGKHSLVATGTFEPIIEIWDADVIDPLEPIIVLGEANQAGGKKKKKKQTSESHTGAVLGLAWHRTHHNIIGSASDDKTVKLWDISTGKVRTTLTHHTEPVQSIKWHLVEDNILLTGGFDKKCSIVDCGSKKAINFQVGSDIESMVWNPHQPNVFSVSCDDGKVFSFDIRNNGSALIKLQAHDKSCSDVSYNNKVPNILATGSHDGKVKIWNYADQKLLYEKNMGLGDVYTASFNSDYLLAVGGANEKLRVIDVRRVDQIKSLFL</sequence>
<gene>
    <name evidence="7" type="ORF">AKO1_009904</name>
</gene>
<feature type="compositionally biased region" description="Basic and acidic residues" evidence="5">
    <location>
        <begin position="37"/>
        <end position="46"/>
    </location>
</feature>
<dbReference type="GO" id="GO:0006364">
    <property type="term" value="P:rRNA processing"/>
    <property type="evidence" value="ECO:0007669"/>
    <property type="project" value="InterPro"/>
</dbReference>
<dbReference type="InterPro" id="IPR001680">
    <property type="entry name" value="WD40_rpt"/>
</dbReference>
<reference evidence="7 8" key="1">
    <citation type="submission" date="2024-03" db="EMBL/GenBank/DDBJ databases">
        <title>The Acrasis kona genome and developmental transcriptomes reveal deep origins of eukaryotic multicellular pathways.</title>
        <authorList>
            <person name="Sheikh S."/>
            <person name="Fu C.-J."/>
            <person name="Brown M.W."/>
            <person name="Baldauf S.L."/>
        </authorList>
    </citation>
    <scope>NUCLEOTIDE SEQUENCE [LARGE SCALE GENOMIC DNA]</scope>
    <source>
        <strain evidence="7 8">ATCC MYA-3509</strain>
    </source>
</reference>
<proteinExistence type="predicted"/>
<dbReference type="EMBL" id="JAOPGA020001789">
    <property type="protein sequence ID" value="KAL0491380.1"/>
    <property type="molecule type" value="Genomic_DNA"/>
</dbReference>
<feature type="repeat" description="WD" evidence="4">
    <location>
        <begin position="247"/>
        <end position="289"/>
    </location>
</feature>
<dbReference type="InterPro" id="IPR044285">
    <property type="entry name" value="PWP1"/>
</dbReference>
<evidence type="ECO:0000256" key="2">
    <source>
        <dbReference type="ARBA" id="ARBA00022574"/>
    </source>
</evidence>
<evidence type="ECO:0000259" key="6">
    <source>
        <dbReference type="Pfam" id="PF23419"/>
    </source>
</evidence>
<dbReference type="PANTHER" id="PTHR14091:SF0">
    <property type="entry name" value="PERIODIC TRYPTOPHAN PROTEIN 1 HOMOLOG"/>
    <property type="match status" value="1"/>
</dbReference>
<dbReference type="InterPro" id="IPR036322">
    <property type="entry name" value="WD40_repeat_dom_sf"/>
</dbReference>
<keyword evidence="2 4" id="KW-0853">WD repeat</keyword>
<dbReference type="SUPFAM" id="SSF50978">
    <property type="entry name" value="WD40 repeat-like"/>
    <property type="match status" value="1"/>
</dbReference>
<feature type="region of interest" description="Disordered" evidence="5">
    <location>
        <begin position="26"/>
        <end position="69"/>
    </location>
</feature>
<feature type="domain" description="E3 ubiquitin-protein ligase RFWD3-like WD40" evidence="6">
    <location>
        <begin position="291"/>
        <end position="389"/>
    </location>
</feature>
<dbReference type="PROSITE" id="PS50082">
    <property type="entry name" value="WD_REPEATS_2"/>
    <property type="match status" value="2"/>
</dbReference>
<evidence type="ECO:0000256" key="4">
    <source>
        <dbReference type="PROSITE-ProRule" id="PRU00221"/>
    </source>
</evidence>